<dbReference type="Proteomes" id="UP000317371">
    <property type="component" value="Unassembled WGS sequence"/>
</dbReference>
<protein>
    <recommendedName>
        <fullName evidence="2">Glycosyl hydrolase family 13 catalytic domain-containing protein</fullName>
    </recommendedName>
</protein>
<dbReference type="GO" id="GO:0003844">
    <property type="term" value="F:1,4-alpha-glucan branching enzyme activity"/>
    <property type="evidence" value="ECO:0007669"/>
    <property type="project" value="InterPro"/>
</dbReference>
<dbReference type="PANTHER" id="PTHR43002">
    <property type="entry name" value="GLYCOGEN DEBRANCHING ENZYME"/>
    <property type="match status" value="1"/>
</dbReference>
<dbReference type="InterPro" id="IPR017853">
    <property type="entry name" value="GH"/>
</dbReference>
<dbReference type="InterPro" id="IPR006047">
    <property type="entry name" value="GH13_cat_dom"/>
</dbReference>
<proteinExistence type="inferred from homology"/>
<dbReference type="Gene3D" id="2.60.40.1180">
    <property type="entry name" value="Golgi alpha-mannosidase II"/>
    <property type="match status" value="1"/>
</dbReference>
<organism evidence="3 4">
    <name type="scientific">Litorilinea aerophila</name>
    <dbReference type="NCBI Taxonomy" id="1204385"/>
    <lineage>
        <taxon>Bacteria</taxon>
        <taxon>Bacillati</taxon>
        <taxon>Chloroflexota</taxon>
        <taxon>Caldilineae</taxon>
        <taxon>Caldilineales</taxon>
        <taxon>Caldilineaceae</taxon>
        <taxon>Litorilinea</taxon>
    </lineage>
</organism>
<dbReference type="Pfam" id="PF02922">
    <property type="entry name" value="CBM_48"/>
    <property type="match status" value="1"/>
</dbReference>
<keyword evidence="4" id="KW-1185">Reference proteome</keyword>
<dbReference type="InterPro" id="IPR014756">
    <property type="entry name" value="Ig_E-set"/>
</dbReference>
<accession>A0A540VKW0</accession>
<dbReference type="GO" id="GO:0004553">
    <property type="term" value="F:hydrolase activity, hydrolyzing O-glycosyl compounds"/>
    <property type="evidence" value="ECO:0007669"/>
    <property type="project" value="InterPro"/>
</dbReference>
<dbReference type="GO" id="GO:0005978">
    <property type="term" value="P:glycogen biosynthetic process"/>
    <property type="evidence" value="ECO:0007669"/>
    <property type="project" value="InterPro"/>
</dbReference>
<dbReference type="SUPFAM" id="SSF51445">
    <property type="entry name" value="(Trans)glycosidases"/>
    <property type="match status" value="1"/>
</dbReference>
<dbReference type="RefSeq" id="WP_141608587.1">
    <property type="nucleotide sequence ID" value="NZ_VIGC02000003.1"/>
</dbReference>
<dbReference type="Gene3D" id="2.60.40.10">
    <property type="entry name" value="Immunoglobulins"/>
    <property type="match status" value="1"/>
</dbReference>
<evidence type="ECO:0000256" key="1">
    <source>
        <dbReference type="ARBA" id="ARBA00008061"/>
    </source>
</evidence>
<dbReference type="AlphaFoldDB" id="A0A540VKW0"/>
<dbReference type="SMART" id="SM00642">
    <property type="entry name" value="Aamy"/>
    <property type="match status" value="1"/>
</dbReference>
<dbReference type="Pfam" id="PF00128">
    <property type="entry name" value="Alpha-amylase"/>
    <property type="match status" value="1"/>
</dbReference>
<dbReference type="SUPFAM" id="SSF51011">
    <property type="entry name" value="Glycosyl hydrolase domain"/>
    <property type="match status" value="1"/>
</dbReference>
<feature type="domain" description="Glycosyl hydrolase family 13 catalytic" evidence="2">
    <location>
        <begin position="141"/>
        <end position="506"/>
    </location>
</feature>
<evidence type="ECO:0000259" key="2">
    <source>
        <dbReference type="SMART" id="SM00642"/>
    </source>
</evidence>
<dbReference type="Gene3D" id="3.20.20.80">
    <property type="entry name" value="Glycosidases"/>
    <property type="match status" value="1"/>
</dbReference>
<dbReference type="SUPFAM" id="SSF81296">
    <property type="entry name" value="E set domains"/>
    <property type="match status" value="1"/>
</dbReference>
<dbReference type="InParanoid" id="A0A540VKW0"/>
<name>A0A540VKW0_9CHLR</name>
<dbReference type="InterPro" id="IPR004193">
    <property type="entry name" value="Glyco_hydro_13_N"/>
</dbReference>
<dbReference type="EMBL" id="VIGC01000003">
    <property type="protein sequence ID" value="TQE97394.1"/>
    <property type="molecule type" value="Genomic_DNA"/>
</dbReference>
<sequence>MQTEKLVQPQVHAATLPVDVRGGVHFDLLAPGTVTFVMHAPFKPYVSLVGDFNRWNTRAHPMVTNGRGTWWITLPHPGQTRYGFYVAIDEQAHSWVGDPYATQVAWTSDGPWAVLPERPTPFPWTDQAWRTPRLQDLVIYELCVRDFAGRWQGNRPRYGNFQELLKSVPYLAELGVNAVELMPIQAFPGESSWGYNPVFYFAVANVYGGPNDLKAFVDACHRHGLAVILDVAFNHAWGQHPYYQIYPPMYGPHGEELTDWNPFFHHTPRAVNMWGGVDWDHFNEHTTRYFQDVVRFWLQEYHVDGFRFDWVCGVDYDSRDPMAPGFNPFHGISAICWAARQAKPDCILIGEYWQLEGTHPEKTAAKLVAETPMDACWRGEFHHGLDDVLNQRWAWEKRDIFRAIGGFREEGFTAATQVVNYSCSHDEVRPEHEIKFYSWPHIRRPAGMSLQELALRKGLLGLITLLAAPGIPMIYAGQEYGEDTPRTIDFCPLEWHKLERPAHAAHRAVVQRLLWARRSLAALRSDFIQFWPDNFAETGVVRFVRWDDEGNFVVVALNFGEEPRTVSCSMPHDGHWMDLVAERSYEAVQGELTLSLEPWQGMMLIPTPGP</sequence>
<dbReference type="PIRSF" id="PIRSF000463">
    <property type="entry name" value="GlgB"/>
    <property type="match status" value="1"/>
</dbReference>
<evidence type="ECO:0000313" key="3">
    <source>
        <dbReference type="EMBL" id="TQE97394.1"/>
    </source>
</evidence>
<dbReference type="OrthoDB" id="9800174at2"/>
<dbReference type="InterPro" id="IPR013783">
    <property type="entry name" value="Ig-like_fold"/>
</dbReference>
<evidence type="ECO:0000313" key="4">
    <source>
        <dbReference type="Proteomes" id="UP000317371"/>
    </source>
</evidence>
<reference evidence="3 4" key="1">
    <citation type="submission" date="2019-06" db="EMBL/GenBank/DDBJ databases">
        <title>Genome sequence of Litorilinea aerophila BAA-2444.</title>
        <authorList>
            <person name="Maclea K.S."/>
            <person name="Maurais E.G."/>
            <person name="Iannazzi L.C."/>
        </authorList>
    </citation>
    <scope>NUCLEOTIDE SEQUENCE [LARGE SCALE GENOMIC DNA]</scope>
    <source>
        <strain evidence="3 4">ATCC BAA-2444</strain>
    </source>
</reference>
<comment type="similarity">
    <text evidence="1">Belongs to the glycosyl hydrolase 13 family.</text>
</comment>
<comment type="caution">
    <text evidence="3">The sequence shown here is derived from an EMBL/GenBank/DDBJ whole genome shotgun (WGS) entry which is preliminary data.</text>
</comment>
<dbReference type="InterPro" id="IPR037439">
    <property type="entry name" value="Branching_enzy"/>
</dbReference>
<dbReference type="InterPro" id="IPR013780">
    <property type="entry name" value="Glyco_hydro_b"/>
</dbReference>
<gene>
    <name evidence="3" type="ORF">FKZ61_02970</name>
</gene>